<dbReference type="AlphaFoldDB" id="A0A563F1A7"/>
<keyword evidence="2" id="KW-1185">Reference proteome</keyword>
<dbReference type="GO" id="GO:0006629">
    <property type="term" value="P:lipid metabolic process"/>
    <property type="evidence" value="ECO:0007669"/>
    <property type="project" value="InterPro"/>
</dbReference>
<dbReference type="InterPro" id="IPR051057">
    <property type="entry name" value="PI-PLC_domain"/>
</dbReference>
<dbReference type="PANTHER" id="PTHR13593">
    <property type="match status" value="1"/>
</dbReference>
<dbReference type="Proteomes" id="UP000316639">
    <property type="component" value="Unassembled WGS sequence"/>
</dbReference>
<name>A0A563F1A7_9PSEU</name>
<dbReference type="InterPro" id="IPR017946">
    <property type="entry name" value="PLC-like_Pdiesterase_TIM-brl"/>
</dbReference>
<accession>A0A563F1A7</accession>
<reference evidence="1 2" key="1">
    <citation type="submission" date="2019-07" db="EMBL/GenBank/DDBJ databases">
        <title>Lentzea xizangensis sp. nov., isolated from Qinghai-Tibetan Plateau Soils.</title>
        <authorList>
            <person name="Huang J."/>
        </authorList>
    </citation>
    <scope>NUCLEOTIDE SEQUENCE [LARGE SCALE GENOMIC DNA]</scope>
    <source>
        <strain evidence="1 2">FXJ1.1311</strain>
    </source>
</reference>
<protein>
    <recommendedName>
        <fullName evidence="3">PLC-like phosphodiesterase</fullName>
    </recommendedName>
</protein>
<dbReference type="SUPFAM" id="SSF51695">
    <property type="entry name" value="PLC-like phosphodiesterases"/>
    <property type="match status" value="1"/>
</dbReference>
<dbReference type="OrthoDB" id="2079904at2"/>
<sequence>MSSKGIDFFSTIHGLPDLQVRTRLRVVHSNGSELTFTSHQDPHQRGHLEVDSGGLSIFESSKEVRLTVEAEGEVVGYTQLIDTRWPKLNDGPFSNTYTTPSGIFQTIGGRIGVSYGFGDNSGHDGVSSVVYVTVTPEYSGWMGQLVAAHPELADRPFSDIVLPGAHNAGMTQPGGQAVHEVNVLRDNDVLPLPKIIPNFVARDLIATATINSAFTQKDDLETMLALGIRFFDFRPGVFQGNPTLRHVHNVVPGQGLLRFLQTLLQWLRDHPTEIAVVKLSNSGVDAAALPAEGAVERCVQDAFRTAVVDRGDATDLTRTTSELLHSRKRLLVIGNDHCYGSWNNTYRTTDPQIVLDALKKMTASGQDGMDHTVMELQTSGTDDGVKTGAKNTAAGELIKMKPYFGSVLYPWVRQDAATAFPSGTLVLSDDFADGALTRLAIDVTTSRLK</sequence>
<dbReference type="GO" id="GO:0008081">
    <property type="term" value="F:phosphoric diester hydrolase activity"/>
    <property type="evidence" value="ECO:0007669"/>
    <property type="project" value="InterPro"/>
</dbReference>
<gene>
    <name evidence="1" type="ORF">FKR81_02780</name>
</gene>
<organism evidence="1 2">
    <name type="scientific">Lentzea tibetensis</name>
    <dbReference type="NCBI Taxonomy" id="2591470"/>
    <lineage>
        <taxon>Bacteria</taxon>
        <taxon>Bacillati</taxon>
        <taxon>Actinomycetota</taxon>
        <taxon>Actinomycetes</taxon>
        <taxon>Pseudonocardiales</taxon>
        <taxon>Pseudonocardiaceae</taxon>
        <taxon>Lentzea</taxon>
    </lineage>
</organism>
<dbReference type="EMBL" id="VOBR01000002">
    <property type="protein sequence ID" value="TWP53699.1"/>
    <property type="molecule type" value="Genomic_DNA"/>
</dbReference>
<proteinExistence type="predicted"/>
<evidence type="ECO:0000313" key="1">
    <source>
        <dbReference type="EMBL" id="TWP53699.1"/>
    </source>
</evidence>
<dbReference type="Gene3D" id="3.20.20.190">
    <property type="entry name" value="Phosphatidylinositol (PI) phosphodiesterase"/>
    <property type="match status" value="1"/>
</dbReference>
<evidence type="ECO:0000313" key="2">
    <source>
        <dbReference type="Proteomes" id="UP000316639"/>
    </source>
</evidence>
<dbReference type="PANTHER" id="PTHR13593:SF146">
    <property type="entry name" value="PLC-LIKE PHOSPHODIESTERASE"/>
    <property type="match status" value="1"/>
</dbReference>
<evidence type="ECO:0008006" key="3">
    <source>
        <dbReference type="Google" id="ProtNLM"/>
    </source>
</evidence>
<comment type="caution">
    <text evidence="1">The sequence shown here is derived from an EMBL/GenBank/DDBJ whole genome shotgun (WGS) entry which is preliminary data.</text>
</comment>
<dbReference type="RefSeq" id="WP_146349295.1">
    <property type="nucleotide sequence ID" value="NZ_VOBR01000002.1"/>
</dbReference>